<evidence type="ECO:0000256" key="2">
    <source>
        <dbReference type="ARBA" id="ARBA00004173"/>
    </source>
</evidence>
<dbReference type="AlphaFoldDB" id="A0A8J6F363"/>
<dbReference type="PROSITE" id="PS00600">
    <property type="entry name" value="AA_TRANSFER_CLASS_3"/>
    <property type="match status" value="1"/>
</dbReference>
<feature type="compositionally biased region" description="Basic residues" evidence="14">
    <location>
        <begin position="481"/>
        <end position="495"/>
    </location>
</feature>
<keyword evidence="7" id="KW-0456">Lyase</keyword>
<feature type="compositionally biased region" description="Basic and acidic residues" evidence="14">
    <location>
        <begin position="453"/>
        <end position="464"/>
    </location>
</feature>
<evidence type="ECO:0000256" key="5">
    <source>
        <dbReference type="ARBA" id="ARBA00022898"/>
    </source>
</evidence>
<organism evidence="15 16">
    <name type="scientific">Eleutherodactylus coqui</name>
    <name type="common">Puerto Rican coqui</name>
    <dbReference type="NCBI Taxonomy" id="57060"/>
    <lineage>
        <taxon>Eukaryota</taxon>
        <taxon>Metazoa</taxon>
        <taxon>Chordata</taxon>
        <taxon>Craniata</taxon>
        <taxon>Vertebrata</taxon>
        <taxon>Euteleostomi</taxon>
        <taxon>Amphibia</taxon>
        <taxon>Batrachia</taxon>
        <taxon>Anura</taxon>
        <taxon>Neobatrachia</taxon>
        <taxon>Hyloidea</taxon>
        <taxon>Eleutherodactylidae</taxon>
        <taxon>Eleutherodactylinae</taxon>
        <taxon>Eleutherodactylus</taxon>
        <taxon>Eleutherodactylus</taxon>
    </lineage>
</organism>
<evidence type="ECO:0000313" key="16">
    <source>
        <dbReference type="Proteomes" id="UP000770717"/>
    </source>
</evidence>
<evidence type="ECO:0000256" key="13">
    <source>
        <dbReference type="RuleBase" id="RU003560"/>
    </source>
</evidence>
<dbReference type="CDD" id="cd00610">
    <property type="entry name" value="OAT_like"/>
    <property type="match status" value="1"/>
</dbReference>
<protein>
    <recommendedName>
        <fullName evidence="10">Ethanolamine-phosphate phospho-lyase</fullName>
        <ecNumber evidence="9">4.2.3.2</ecNumber>
    </recommendedName>
    <alternativeName>
        <fullName evidence="11">Alanine--glyoxylate aminotransferase 2-like 1</fullName>
    </alternativeName>
</protein>
<evidence type="ECO:0000256" key="8">
    <source>
        <dbReference type="ARBA" id="ARBA00037113"/>
    </source>
</evidence>
<evidence type="ECO:0000256" key="14">
    <source>
        <dbReference type="SAM" id="MobiDB-lite"/>
    </source>
</evidence>
<dbReference type="GO" id="GO:0030170">
    <property type="term" value="F:pyridoxal phosphate binding"/>
    <property type="evidence" value="ECO:0007669"/>
    <property type="project" value="InterPro"/>
</dbReference>
<evidence type="ECO:0000256" key="12">
    <source>
        <dbReference type="ARBA" id="ARBA00047688"/>
    </source>
</evidence>
<proteinExistence type="inferred from homology"/>
<dbReference type="InterPro" id="IPR015424">
    <property type="entry name" value="PyrdxlP-dep_Trfase"/>
</dbReference>
<evidence type="ECO:0000256" key="1">
    <source>
        <dbReference type="ARBA" id="ARBA00001933"/>
    </source>
</evidence>
<evidence type="ECO:0000313" key="15">
    <source>
        <dbReference type="EMBL" id="KAG9480204.1"/>
    </source>
</evidence>
<keyword evidence="16" id="KW-1185">Reference proteome</keyword>
<comment type="cofactor">
    <cofactor evidence="1">
        <name>pyridoxal 5'-phosphate</name>
        <dbReference type="ChEBI" id="CHEBI:597326"/>
    </cofactor>
</comment>
<comment type="catalytic activity">
    <reaction evidence="12">
        <text>phosphoethanolamine + H2O = acetaldehyde + NH4(+) + phosphate</text>
        <dbReference type="Rhea" id="RHEA:17889"/>
        <dbReference type="ChEBI" id="CHEBI:15343"/>
        <dbReference type="ChEBI" id="CHEBI:15377"/>
        <dbReference type="ChEBI" id="CHEBI:28938"/>
        <dbReference type="ChEBI" id="CHEBI:43474"/>
        <dbReference type="ChEBI" id="CHEBI:58190"/>
        <dbReference type="EC" id="4.2.3.2"/>
    </reaction>
</comment>
<keyword evidence="6" id="KW-0496">Mitochondrion</keyword>
<dbReference type="Pfam" id="PF00202">
    <property type="entry name" value="Aminotran_3"/>
    <property type="match status" value="1"/>
</dbReference>
<dbReference type="PANTHER" id="PTHR45688:SF1">
    <property type="entry name" value="ETHANOLAMINE-PHOSPHATE PHOSPHO-LYASE"/>
    <property type="match status" value="1"/>
</dbReference>
<dbReference type="InterPro" id="IPR015421">
    <property type="entry name" value="PyrdxlP-dep_Trfase_major"/>
</dbReference>
<dbReference type="SUPFAM" id="SSF53383">
    <property type="entry name" value="PLP-dependent transferases"/>
    <property type="match status" value="1"/>
</dbReference>
<name>A0A8J6F363_ELECQ</name>
<keyword evidence="5 13" id="KW-0663">Pyridoxal phosphate</keyword>
<sequence length="495" mass="55180">MCEAYSKEKTIEMRKKHIGPSCKVFFAKDPIKIVCAKGQYMFDEKGEKYLDCINNVAHVGHSHPEVTKAAVKQMELLNTNSRFLHDNLVQYAERLTATLPERLSVCYFVNSGSEANDLALRLARQYSGHNDVITLDHAYHGHVTSLIDISPYKFQQLGKEAKKEYIHVAPSPDTYRGKYREDHPDPGAAYAEEVNDLIREAHQNNRQIAAFIAESMQSCGGQIIPPPGYFQKVAEYVRNAGGVFIADEVQVGFGRVGEHFWSFQLQGEDFVPDIVTMGKPIGNGHPMSCVVTTKEIAEAFGATGLEYFNTFGGNPVSCAIGLTVLDIIEKEDLRGNATRVGNYLVELLQEQKDKHQMIGDIRGVGLFVGVDLVKDRQLRTPATAEAQHIIYKLKEKRILLSADGPHRNVLKFKPPMCFSKEDAKMVVDAIDELLTAFEEGTGTKRAAVNEQPGSKRKDTGHTHDSSNNVHSNACRTQKSGFRSKNHSVSNKRIRT</sequence>
<dbReference type="OrthoDB" id="10261433at2759"/>
<evidence type="ECO:0000256" key="4">
    <source>
        <dbReference type="ARBA" id="ARBA00011881"/>
    </source>
</evidence>
<dbReference type="Gene3D" id="3.90.1150.10">
    <property type="entry name" value="Aspartate Aminotransferase, domain 1"/>
    <property type="match status" value="1"/>
</dbReference>
<comment type="function">
    <text evidence="8">Catalyzes the pyridoxal-phosphate-dependent breakdown of phosphoethanolamine, converting it to ammonia, inorganic phosphate and acetaldehyde.</text>
</comment>
<dbReference type="GO" id="GO:0008483">
    <property type="term" value="F:transaminase activity"/>
    <property type="evidence" value="ECO:0007669"/>
    <property type="project" value="InterPro"/>
</dbReference>
<dbReference type="PIRSF" id="PIRSF000521">
    <property type="entry name" value="Transaminase_4ab_Lys_Orn"/>
    <property type="match status" value="1"/>
</dbReference>
<dbReference type="Proteomes" id="UP000770717">
    <property type="component" value="Unassembled WGS sequence"/>
</dbReference>
<evidence type="ECO:0000256" key="9">
    <source>
        <dbReference type="ARBA" id="ARBA00039127"/>
    </source>
</evidence>
<dbReference type="GO" id="GO:0050459">
    <property type="term" value="F:ethanolamine-phosphate phospho-lyase activity"/>
    <property type="evidence" value="ECO:0007669"/>
    <property type="project" value="UniProtKB-EC"/>
</dbReference>
<dbReference type="PANTHER" id="PTHR45688">
    <property type="match status" value="1"/>
</dbReference>
<evidence type="ECO:0000256" key="10">
    <source>
        <dbReference type="ARBA" id="ARBA00040022"/>
    </source>
</evidence>
<dbReference type="InterPro" id="IPR049704">
    <property type="entry name" value="Aminotrans_3_PPA_site"/>
</dbReference>
<accession>A0A8J6F363</accession>
<dbReference type="InterPro" id="IPR015422">
    <property type="entry name" value="PyrdxlP-dep_Trfase_small"/>
</dbReference>
<comment type="subcellular location">
    <subcellularLocation>
        <location evidence="2">Mitochondrion</location>
    </subcellularLocation>
</comment>
<dbReference type="GO" id="GO:0005739">
    <property type="term" value="C:mitochondrion"/>
    <property type="evidence" value="ECO:0007669"/>
    <property type="project" value="UniProtKB-SubCell"/>
</dbReference>
<reference evidence="15" key="1">
    <citation type="thesis" date="2020" institute="ProQuest LLC" country="789 East Eisenhower Parkway, Ann Arbor, MI, USA">
        <title>Comparative Genomics and Chromosome Evolution.</title>
        <authorList>
            <person name="Mudd A.B."/>
        </authorList>
    </citation>
    <scope>NUCLEOTIDE SEQUENCE</scope>
    <source>
        <strain evidence="15">HN-11 Male</strain>
        <tissue evidence="15">Kidney and liver</tissue>
    </source>
</reference>
<evidence type="ECO:0000256" key="3">
    <source>
        <dbReference type="ARBA" id="ARBA00008954"/>
    </source>
</evidence>
<evidence type="ECO:0000256" key="7">
    <source>
        <dbReference type="ARBA" id="ARBA00023239"/>
    </source>
</evidence>
<comment type="subunit">
    <text evidence="4">Homotetramer.</text>
</comment>
<dbReference type="Gene3D" id="3.40.640.10">
    <property type="entry name" value="Type I PLP-dependent aspartate aminotransferase-like (Major domain)"/>
    <property type="match status" value="1"/>
</dbReference>
<feature type="compositionally biased region" description="Polar residues" evidence="14">
    <location>
        <begin position="465"/>
        <end position="480"/>
    </location>
</feature>
<feature type="region of interest" description="Disordered" evidence="14">
    <location>
        <begin position="443"/>
        <end position="495"/>
    </location>
</feature>
<dbReference type="EMBL" id="WNTK01000007">
    <property type="protein sequence ID" value="KAG9480204.1"/>
    <property type="molecule type" value="Genomic_DNA"/>
</dbReference>
<comment type="caution">
    <text evidence="15">The sequence shown here is derived from an EMBL/GenBank/DDBJ whole genome shotgun (WGS) entry which is preliminary data.</text>
</comment>
<comment type="similarity">
    <text evidence="3 13">Belongs to the class-III pyridoxal-phosphate-dependent aminotransferase family.</text>
</comment>
<dbReference type="FunFam" id="3.40.640.10:FF:000058">
    <property type="entry name" value="ethanolamine-phosphate phospho-lyase isoform X1"/>
    <property type="match status" value="1"/>
</dbReference>
<dbReference type="EC" id="4.2.3.2" evidence="9"/>
<evidence type="ECO:0000256" key="6">
    <source>
        <dbReference type="ARBA" id="ARBA00023128"/>
    </source>
</evidence>
<evidence type="ECO:0000256" key="11">
    <source>
        <dbReference type="ARBA" id="ARBA00041584"/>
    </source>
</evidence>
<dbReference type="InterPro" id="IPR005814">
    <property type="entry name" value="Aminotrans_3"/>
</dbReference>
<gene>
    <name evidence="15" type="ORF">GDO78_011951</name>
</gene>